<sequence length="251" mass="25446">MTDNLKGRTAVVTGASSGIGAATATLLAARGARVALLARREERLTGLVREIEQAGGEAIAVAADVAGSASVAAAAERVLGAFGGVDLVVNNAGIMLPAPAEQADLADWESQIDVNVTGALRVVHALTPSLLKAAATGPADLINISSIAAHVPFPSFAAYTASKAAVTHLSTTLRAELGGRGVRVTAVEPGIVATELQGHVTDPAVNEWLDGVIGSIRVLSAQDVAEVIAFTAAQPAHVNLSRITVYPTRQA</sequence>
<reference evidence="5 6" key="1">
    <citation type="submission" date="2024-10" db="EMBL/GenBank/DDBJ databases">
        <title>The Natural Products Discovery Center: Release of the First 8490 Sequenced Strains for Exploring Actinobacteria Biosynthetic Diversity.</title>
        <authorList>
            <person name="Kalkreuter E."/>
            <person name="Kautsar S.A."/>
            <person name="Yang D."/>
            <person name="Bader C.D."/>
            <person name="Teijaro C.N."/>
            <person name="Fluegel L."/>
            <person name="Davis C.M."/>
            <person name="Simpson J.R."/>
            <person name="Lauterbach L."/>
            <person name="Steele A.D."/>
            <person name="Gui C."/>
            <person name="Meng S."/>
            <person name="Li G."/>
            <person name="Viehrig K."/>
            <person name="Ye F."/>
            <person name="Su P."/>
            <person name="Kiefer A.F."/>
            <person name="Nichols A."/>
            <person name="Cepeda A.J."/>
            <person name="Yan W."/>
            <person name="Fan B."/>
            <person name="Jiang Y."/>
            <person name="Adhikari A."/>
            <person name="Zheng C.-J."/>
            <person name="Schuster L."/>
            <person name="Cowan T.M."/>
            <person name="Smanski M.J."/>
            <person name="Chevrette M.G."/>
            <person name="De Carvalho L.P.S."/>
            <person name="Shen B."/>
        </authorList>
    </citation>
    <scope>NUCLEOTIDE SEQUENCE [LARGE SCALE GENOMIC DNA]</scope>
    <source>
        <strain evidence="5 6">NPDC050545</strain>
    </source>
</reference>
<evidence type="ECO:0000313" key="5">
    <source>
        <dbReference type="EMBL" id="MFI6498056.1"/>
    </source>
</evidence>
<comment type="caution">
    <text evidence="5">The sequence shown here is derived from an EMBL/GenBank/DDBJ whole genome shotgun (WGS) entry which is preliminary data.</text>
</comment>
<evidence type="ECO:0000313" key="6">
    <source>
        <dbReference type="Proteomes" id="UP001612741"/>
    </source>
</evidence>
<dbReference type="SUPFAM" id="SSF51735">
    <property type="entry name" value="NAD(P)-binding Rossmann-fold domains"/>
    <property type="match status" value="1"/>
</dbReference>
<accession>A0ABW7YQV0</accession>
<dbReference type="InterPro" id="IPR020904">
    <property type="entry name" value="Sc_DH/Rdtase_CS"/>
</dbReference>
<dbReference type="EC" id="1.-.-.-" evidence="5"/>
<name>A0ABW7YQV0_9ACTN</name>
<keyword evidence="6" id="KW-1185">Reference proteome</keyword>
<dbReference type="SMART" id="SM00822">
    <property type="entry name" value="PKS_KR"/>
    <property type="match status" value="1"/>
</dbReference>
<dbReference type="InterPro" id="IPR036291">
    <property type="entry name" value="NAD(P)-bd_dom_sf"/>
</dbReference>
<dbReference type="PANTHER" id="PTHR44196:SF1">
    <property type="entry name" value="DEHYDROGENASE_REDUCTASE SDR FAMILY MEMBER 7B"/>
    <property type="match status" value="1"/>
</dbReference>
<feature type="domain" description="Ketoreductase" evidence="4">
    <location>
        <begin position="8"/>
        <end position="190"/>
    </location>
</feature>
<evidence type="ECO:0000256" key="1">
    <source>
        <dbReference type="ARBA" id="ARBA00006484"/>
    </source>
</evidence>
<evidence type="ECO:0000256" key="3">
    <source>
        <dbReference type="RuleBase" id="RU000363"/>
    </source>
</evidence>
<dbReference type="EMBL" id="JBITGY010000003">
    <property type="protein sequence ID" value="MFI6498056.1"/>
    <property type="molecule type" value="Genomic_DNA"/>
</dbReference>
<keyword evidence="2 5" id="KW-0560">Oxidoreductase</keyword>
<comment type="similarity">
    <text evidence="1 3">Belongs to the short-chain dehydrogenases/reductases (SDR) family.</text>
</comment>
<dbReference type="InterPro" id="IPR002347">
    <property type="entry name" value="SDR_fam"/>
</dbReference>
<organism evidence="5 6">
    <name type="scientific">Nonomuraea typhae</name>
    <dbReference type="NCBI Taxonomy" id="2603600"/>
    <lineage>
        <taxon>Bacteria</taxon>
        <taxon>Bacillati</taxon>
        <taxon>Actinomycetota</taxon>
        <taxon>Actinomycetes</taxon>
        <taxon>Streptosporangiales</taxon>
        <taxon>Streptosporangiaceae</taxon>
        <taxon>Nonomuraea</taxon>
    </lineage>
</organism>
<dbReference type="Pfam" id="PF00106">
    <property type="entry name" value="adh_short"/>
    <property type="match status" value="1"/>
</dbReference>
<dbReference type="GO" id="GO:0016491">
    <property type="term" value="F:oxidoreductase activity"/>
    <property type="evidence" value="ECO:0007669"/>
    <property type="project" value="UniProtKB-KW"/>
</dbReference>
<dbReference type="Gene3D" id="3.40.50.720">
    <property type="entry name" value="NAD(P)-binding Rossmann-like Domain"/>
    <property type="match status" value="1"/>
</dbReference>
<dbReference type="Proteomes" id="UP001612741">
    <property type="component" value="Unassembled WGS sequence"/>
</dbReference>
<gene>
    <name evidence="5" type="ORF">ACIBG2_11750</name>
</gene>
<dbReference type="PRINTS" id="PR00080">
    <property type="entry name" value="SDRFAMILY"/>
</dbReference>
<dbReference type="RefSeq" id="WP_397081316.1">
    <property type="nucleotide sequence ID" value="NZ_JBITGY010000003.1"/>
</dbReference>
<evidence type="ECO:0000259" key="4">
    <source>
        <dbReference type="SMART" id="SM00822"/>
    </source>
</evidence>
<evidence type="ECO:0000256" key="2">
    <source>
        <dbReference type="ARBA" id="ARBA00023002"/>
    </source>
</evidence>
<dbReference type="PROSITE" id="PS00061">
    <property type="entry name" value="ADH_SHORT"/>
    <property type="match status" value="1"/>
</dbReference>
<proteinExistence type="inferred from homology"/>
<dbReference type="PANTHER" id="PTHR44196">
    <property type="entry name" value="DEHYDROGENASE/REDUCTASE SDR FAMILY MEMBER 7B"/>
    <property type="match status" value="1"/>
</dbReference>
<protein>
    <submittedName>
        <fullName evidence="5">SDR family oxidoreductase</fullName>
        <ecNumber evidence="5">1.-.-.-</ecNumber>
    </submittedName>
</protein>
<dbReference type="PRINTS" id="PR00081">
    <property type="entry name" value="GDHRDH"/>
</dbReference>
<dbReference type="InterPro" id="IPR057326">
    <property type="entry name" value="KR_dom"/>
</dbReference>